<evidence type="ECO:0000313" key="3">
    <source>
        <dbReference type="EMBL" id="AWI80978.1"/>
    </source>
</evidence>
<dbReference type="InterPro" id="IPR008638">
    <property type="entry name" value="FhaB/CdiA-like_TPS"/>
</dbReference>
<dbReference type="SUPFAM" id="SSF51126">
    <property type="entry name" value="Pectin lyase-like"/>
    <property type="match status" value="1"/>
</dbReference>
<feature type="region of interest" description="Disordered" evidence="1">
    <location>
        <begin position="2275"/>
        <end position="2304"/>
    </location>
</feature>
<feature type="compositionally biased region" description="Low complexity" evidence="1">
    <location>
        <begin position="1725"/>
        <end position="1741"/>
    </location>
</feature>
<dbReference type="Pfam" id="PF05860">
    <property type="entry name" value="TPS"/>
    <property type="match status" value="1"/>
</dbReference>
<feature type="compositionally biased region" description="Polar residues" evidence="1">
    <location>
        <begin position="2458"/>
        <end position="2467"/>
    </location>
</feature>
<evidence type="ECO:0000259" key="2">
    <source>
        <dbReference type="SMART" id="SM00912"/>
    </source>
</evidence>
<feature type="compositionally biased region" description="Basic and acidic residues" evidence="1">
    <location>
        <begin position="2615"/>
        <end position="2648"/>
    </location>
</feature>
<feature type="region of interest" description="Disordered" evidence="1">
    <location>
        <begin position="1952"/>
        <end position="2041"/>
    </location>
</feature>
<feature type="compositionally biased region" description="Polar residues" evidence="1">
    <location>
        <begin position="1380"/>
        <end position="1390"/>
    </location>
</feature>
<feature type="compositionally biased region" description="Low complexity" evidence="1">
    <location>
        <begin position="2428"/>
        <end position="2441"/>
    </location>
</feature>
<proteinExistence type="predicted"/>
<feature type="compositionally biased region" description="Low complexity" evidence="1">
    <location>
        <begin position="2688"/>
        <end position="2698"/>
    </location>
</feature>
<feature type="compositionally biased region" description="Polar residues" evidence="1">
    <location>
        <begin position="1986"/>
        <end position="1999"/>
    </location>
</feature>
<dbReference type="InterPro" id="IPR010069">
    <property type="entry name" value="CdiA_FHA1_rpt"/>
</dbReference>
<organism evidence="3 4">
    <name type="scientific">Parazoarcus communis</name>
    <dbReference type="NCBI Taxonomy" id="41977"/>
    <lineage>
        <taxon>Bacteria</taxon>
        <taxon>Pseudomonadati</taxon>
        <taxon>Pseudomonadota</taxon>
        <taxon>Betaproteobacteria</taxon>
        <taxon>Rhodocyclales</taxon>
        <taxon>Zoogloeaceae</taxon>
        <taxon>Parazoarcus</taxon>
    </lineage>
</organism>
<reference evidence="3 4" key="1">
    <citation type="submission" date="2017-06" db="EMBL/GenBank/DDBJ databases">
        <title>Azoarcus sp. TSNA42 complete genome sequence.</title>
        <authorList>
            <person name="Woo J.-H."/>
            <person name="Kim H.-S."/>
        </authorList>
    </citation>
    <scope>NUCLEOTIDE SEQUENCE [LARGE SCALE GENOMIC DNA]</scope>
    <source>
        <strain evidence="3 4">TSNA42</strain>
    </source>
</reference>
<feature type="region of interest" description="Disordered" evidence="1">
    <location>
        <begin position="2423"/>
        <end position="2470"/>
    </location>
</feature>
<dbReference type="InterPro" id="IPR011050">
    <property type="entry name" value="Pectin_lyase_fold/virulence"/>
</dbReference>
<feature type="region of interest" description="Disordered" evidence="1">
    <location>
        <begin position="1874"/>
        <end position="1912"/>
    </location>
</feature>
<dbReference type="InterPro" id="IPR025157">
    <property type="entry name" value="Hemagglutinin_rpt"/>
</dbReference>
<evidence type="ECO:0000256" key="1">
    <source>
        <dbReference type="SAM" id="MobiDB-lite"/>
    </source>
</evidence>
<feature type="compositionally biased region" description="Basic and acidic residues" evidence="1">
    <location>
        <begin position="2659"/>
        <end position="2687"/>
    </location>
</feature>
<dbReference type="SMART" id="SM00912">
    <property type="entry name" value="Haemagg_act"/>
    <property type="match status" value="1"/>
</dbReference>
<dbReference type="NCBIfam" id="TIGR01901">
    <property type="entry name" value="adhes_NPXG"/>
    <property type="match status" value="1"/>
</dbReference>
<feature type="region of interest" description="Disordered" evidence="1">
    <location>
        <begin position="2129"/>
        <end position="2188"/>
    </location>
</feature>
<protein>
    <recommendedName>
        <fullName evidence="2">Filamentous haemagglutinin FhaB/tRNA nuclease CdiA-like TPS domain-containing protein</fullName>
    </recommendedName>
</protein>
<accession>A0A2U8H5R2</accession>
<feature type="region of interest" description="Disordered" evidence="1">
    <location>
        <begin position="1713"/>
        <end position="1746"/>
    </location>
</feature>
<dbReference type="InterPro" id="IPR012334">
    <property type="entry name" value="Pectin_lyas_fold"/>
</dbReference>
<dbReference type="EMBL" id="CP022188">
    <property type="protein sequence ID" value="AWI80978.1"/>
    <property type="molecule type" value="Genomic_DNA"/>
</dbReference>
<feature type="region of interest" description="Disordered" evidence="1">
    <location>
        <begin position="2605"/>
        <end position="2698"/>
    </location>
</feature>
<sequence length="2698" mass="270344">MNGHATMNRAFRLIWSTARGAYVVAPESAKGHAKSSCSPSSRAMLVAAIGSGLFGVSSFAFAQVNAATTVVPTGGNTNAYIAPNGVPVVNINTANAAGLSHNKYTRYDVESVGLVLNNGNTSEIARQSQLAGQVMANVNLAAEARVILNEVVSTRRSTLAGFTEVLGGKADVIVANPNGITCSGCGFINTDRATLTTGMPGFNADGSLSHFTVTRGDILINGAGLNASAQQTLDLVTRSIRIDSQINTAADGSIGVTTGTNKWSYASRSVTGTATGEGAAPEYAIDSSALGGMYAGRIRLIATEAGVGVRMLGEAAATVDDFTLTSAGKIEIQSTISAARDNSIASSAASGTDDVLLNGSGAKLSAGNDLAITATAGQVRLAEGELFASSDLSVDAATMSDASTGKVRFAGKDSSVNLSGAASANGSVWGAGGDLEITAADIQTSNGARLYSGANSAATSRSLSIQATSGDIDLADTEVLSTDDVTLTASNGEVALSASTDVQAADELSVTAIMVVNSGDVAAGGDIEVIAQGGGFINSGRVESGGDLGVGDATRATDLFNQSGGELLGKTLSVNAGTVGNDGTVQAVDRSTVVANRFINSAGSSFIASTTSAVSGVGDFNVSSTFDNQGLVQSAGALDIQAGSTLTNSGQILALRTGNGGSNGDLDLNAWSIDNSGTIDGGGLLNATATATTGTSFTNSGALQAGGAMHLDVGNAFQQLAAGKIIADSTLNIGSATTSFLLTNAGRLQSAALLTIGGVGHLVNLNNLAGGNVLSQASLALTAGSISNAGTIQAATGSTVNATSFTNSGSASRLIVSTAANADGSLAVSGAIDNQGTIQSAGGLNVVATAAIANSGTVKTTGLNDTLALQGNTLNNTGFIDSADLATLTATRTAGDVLTNSGQVRSTDTLTIVSGDGVSNVAGGTMIGDGAVDLTALVLTNAGRIQSGTAMTLGRGSRVETLDNSASGVLFAGSTMNILAGWISNQGKIYGSSGTTLTASSLTNGSASNSSALLFGAMNSGASQMTVSGSVSNYGAIHSNDTLSVAAAGVTNQRTGGISSLASLNVSATSGNSIDNYGAFYAGTALALSATGGTIRNRPDGATMDSGGSITTTSASFINNAAIVALGDITITATSSFTNETTLDSGVSISKQLGSTITSSSGSWNKIANEGSLDNGMNAWLLDQTITRNEELVGITEAELSAKTKAQIIGSGAGSTLSINYGGSGHNYIAVLSAPTINVSGSGTFTNEDLTLYTLEHTRRIIRIEDESIGDDDFVVWARTDSSRSGYNGDNGSIDDDGNNWDNWSPGWGWTRTRHVESGSYPSALTNEGLELALSGAQFAGASTRTTFGAGIFATSFNFSGGTLNNVGSPYPASPEHAKQSGTQSDSVTGLNPGAGTSSTAMGVTGTTATAGTAAGAVVAGSTLAFGGVNITLPSNPNGYFVVSRDPNSRYLVETNPLFAVGSNFVGSDYLQNRYGYNPDTVLKRLGDSNYEAYLIRQQLIAETGSNVLKGYGDEAAQMQQLMDQAVDQGAALGLVYGQALTPTQIANLQEDIVWMEEVEVGGQKVLAPRVYLSQSSRDMIAGGAVISADDVTIAGDALNNTGGTIQGANTLTVTTTGDITNTSGTIRGGDVSLTSTEGNITNRTLVEGAGDDINYSTTIGRTGGIEATGNLDMSANKDISVIGADVRAGGDASLEAGGDITFDTIVDKTTRTTSESTNFGPLYGSSTTTTETTETNTGSNLQTGGNLKLNSGGDTTIAGSNADVGGDLDVDTGGDFNVIARQDKVTTKTVTETSGVGVGGGVWGTEKTTTDSFKGTNVGSTLNVGGNADIDAKNEMTIQGSDVAIGGDANITATKGINILDGLDEERTTTVTETTTFLKTGSSGESDSGSKSASASESASGRASADASANANAEASGSADLKFAETTVSTTNAGSNTSVASSLTVGGNLNASTEGTLRVQGSNVESGGDMNLEAENVEVLAGRNETWSNTETTRTSVGIYNDGESSAGANAEAQARAGTTGTNASAGADASAEASGTTTIGARTENEKTTEYTLRNTGSTLKSGGSMNITAGQDATFVGAEVESGGDMNIEATNIVNRAAQDIEERTSSKTTQTAGVYVGADAKAEAKAGTEANPTRLSNSAAGTAEAGAGAEANVSTGLRYNREEESSAEGSVTQVTSSFKSGGNITRTAKDTIVDQGTQIEAAGNIDQSAREIREIAAEDSSYSRSSSSSHDARIGVGAGASAEAGASANSKGESETESGAGAGAGFRASYTGASEGESEASTTAVTTRYKSGGSITSKSEEKTTLIGTQFESGGDINLEAGSLDYQAAKDTTTSSSNSQDISAELKVDVVGKAGGSLDAEYGMEKEGEKTSTARAGGMTAGGSINIKTKGDASFEGTQLEAGNAVGVDAGGNVDFKAARDTTESSSQAANASLSLSSEKGGDKAMGLGGGYEQENGNSSTAQVGSIKAGSGGISISAGKDANFEGTALKSEGDTGIAAGGDVNLRAAKNTETTTSFGVQAEIGSTSGSEGKEKTGAIGGNVGYADKVESTGTSIGSGGTVTIKGNNVINQEADIKAEGGTQIIGNEIKQKAESRDIAIGIEAGYETSSESKTPEKKTGSKTTDDIPDSRAKTAADDKPRSKTTDDLPAASTDTGKSAEDKAAERRATIDQLKADKLKLDKAMEPKAAPAETPAK</sequence>
<dbReference type="Pfam" id="PF13018">
    <property type="entry name" value="ESPR"/>
    <property type="match status" value="1"/>
</dbReference>
<name>A0A2U8H5R2_9RHOO</name>
<evidence type="ECO:0000313" key="4">
    <source>
        <dbReference type="Proteomes" id="UP000244902"/>
    </source>
</evidence>
<dbReference type="NCBIfam" id="TIGR01731">
    <property type="entry name" value="fil_hemag_20aa"/>
    <property type="match status" value="8"/>
</dbReference>
<dbReference type="Gene3D" id="2.160.20.10">
    <property type="entry name" value="Single-stranded right-handed beta-helix, Pectin lyase-like"/>
    <property type="match status" value="1"/>
</dbReference>
<feature type="region of interest" description="Disordered" evidence="1">
    <location>
        <begin position="1368"/>
        <end position="1399"/>
    </location>
</feature>
<feature type="compositionally biased region" description="Low complexity" evidence="1">
    <location>
        <begin position="2143"/>
        <end position="2155"/>
    </location>
</feature>
<dbReference type="Proteomes" id="UP000244902">
    <property type="component" value="Chromosome"/>
</dbReference>
<feature type="domain" description="Filamentous haemagglutinin FhaB/tRNA nuclease CdiA-like TPS" evidence="2">
    <location>
        <begin position="83"/>
        <end position="205"/>
    </location>
</feature>
<feature type="region of interest" description="Disordered" evidence="1">
    <location>
        <begin position="2249"/>
        <end position="2268"/>
    </location>
</feature>
<gene>
    <name evidence="3" type="ORF">CEW87_17380</name>
</gene>
<feature type="compositionally biased region" description="Polar residues" evidence="1">
    <location>
        <begin position="2283"/>
        <end position="2301"/>
    </location>
</feature>
<feature type="compositionally biased region" description="Low complexity" evidence="1">
    <location>
        <begin position="2004"/>
        <end position="2040"/>
    </location>
</feature>
<feature type="compositionally biased region" description="Polar residues" evidence="1">
    <location>
        <begin position="1952"/>
        <end position="1966"/>
    </location>
</feature>
<feature type="compositionally biased region" description="Polar residues" evidence="1">
    <location>
        <begin position="2171"/>
        <end position="2188"/>
    </location>
</feature>
<dbReference type="GO" id="GO:0003824">
    <property type="term" value="F:catalytic activity"/>
    <property type="evidence" value="ECO:0007669"/>
    <property type="project" value="UniProtKB-ARBA"/>
</dbReference>
<dbReference type="InterPro" id="IPR024973">
    <property type="entry name" value="ESPR"/>
</dbReference>
<dbReference type="Pfam" id="PF13332">
    <property type="entry name" value="Fil_haemagg_2"/>
    <property type="match status" value="6"/>
</dbReference>